<name>A0A3B1AFC3_9ZZZZ</name>
<organism evidence="2">
    <name type="scientific">hydrothermal vent metagenome</name>
    <dbReference type="NCBI Taxonomy" id="652676"/>
    <lineage>
        <taxon>unclassified sequences</taxon>
        <taxon>metagenomes</taxon>
        <taxon>ecological metagenomes</taxon>
    </lineage>
</organism>
<evidence type="ECO:0000313" key="2">
    <source>
        <dbReference type="EMBL" id="VAW91326.1"/>
    </source>
</evidence>
<keyword evidence="1" id="KW-0175">Coiled coil</keyword>
<reference evidence="2" key="1">
    <citation type="submission" date="2018-06" db="EMBL/GenBank/DDBJ databases">
        <authorList>
            <person name="Zhirakovskaya E."/>
        </authorList>
    </citation>
    <scope>NUCLEOTIDE SEQUENCE</scope>
</reference>
<protein>
    <submittedName>
        <fullName evidence="2">Uncharacterized protein</fullName>
    </submittedName>
</protein>
<dbReference type="AlphaFoldDB" id="A0A3B1AFC3"/>
<evidence type="ECO:0000256" key="1">
    <source>
        <dbReference type="SAM" id="Coils"/>
    </source>
</evidence>
<feature type="coiled-coil region" evidence="1">
    <location>
        <begin position="84"/>
        <end position="134"/>
    </location>
</feature>
<proteinExistence type="predicted"/>
<sequence>MAKSEEPKELLNALESIKGLLEQSENKLNAAKESIKLATPKPFTPLPVIEVNEIEDSDDEFDIPELDEIVVPAATAGAKPTVDMEVLKAFLDEMQKNIEKTMRDKLMKAVVVAENDVKKQMRAYLDQLRKMMDE</sequence>
<gene>
    <name evidence="2" type="ORF">MNBD_GAMMA21-329</name>
</gene>
<dbReference type="EMBL" id="UOFR01000010">
    <property type="protein sequence ID" value="VAW91326.1"/>
    <property type="molecule type" value="Genomic_DNA"/>
</dbReference>
<accession>A0A3B1AFC3</accession>